<evidence type="ECO:0000256" key="3">
    <source>
        <dbReference type="ARBA" id="ARBA00014588"/>
    </source>
</evidence>
<dbReference type="InterPro" id="IPR030231">
    <property type="entry name" value="Gpn2"/>
</dbReference>
<accession>A0AAE9J1W5</accession>
<comment type="similarity">
    <text evidence="2 8">Belongs to the GPN-loop GTPase family.</text>
</comment>
<keyword evidence="10" id="KW-1185">Reference proteome</keyword>
<dbReference type="EMBL" id="CP092620">
    <property type="protein sequence ID" value="UMM11426.1"/>
    <property type="molecule type" value="Genomic_DNA"/>
</dbReference>
<keyword evidence="4 8" id="KW-0547">Nucleotide-binding</keyword>
<evidence type="ECO:0000256" key="2">
    <source>
        <dbReference type="ARBA" id="ARBA00005290"/>
    </source>
</evidence>
<name>A0AAE9J1W5_CAEBR</name>
<dbReference type="FunFam" id="3.40.50.300:FF:000338">
    <property type="entry name" value="GPN-loop GTPase 2"/>
    <property type="match status" value="1"/>
</dbReference>
<evidence type="ECO:0000256" key="1">
    <source>
        <dbReference type="ARBA" id="ARBA00003181"/>
    </source>
</evidence>
<protein>
    <recommendedName>
        <fullName evidence="3 8">GPN-loop GTPase 2</fullName>
    </recommendedName>
</protein>
<evidence type="ECO:0000256" key="5">
    <source>
        <dbReference type="ARBA" id="ARBA00022801"/>
    </source>
</evidence>
<evidence type="ECO:0000256" key="6">
    <source>
        <dbReference type="ARBA" id="ARBA00023134"/>
    </source>
</evidence>
<dbReference type="Gene3D" id="3.40.50.300">
    <property type="entry name" value="P-loop containing nucleotide triphosphate hydrolases"/>
    <property type="match status" value="1"/>
</dbReference>
<evidence type="ECO:0000256" key="8">
    <source>
        <dbReference type="RuleBase" id="RU365059"/>
    </source>
</evidence>
<dbReference type="Proteomes" id="UP000829354">
    <property type="component" value="Chromosome I"/>
</dbReference>
<dbReference type="AlphaFoldDB" id="A0AAE9J1W5"/>
<dbReference type="GO" id="GO:0005525">
    <property type="term" value="F:GTP binding"/>
    <property type="evidence" value="ECO:0007669"/>
    <property type="project" value="UniProtKB-KW"/>
</dbReference>
<evidence type="ECO:0000256" key="4">
    <source>
        <dbReference type="ARBA" id="ARBA00022741"/>
    </source>
</evidence>
<dbReference type="PANTHER" id="PTHR21231:SF3">
    <property type="entry name" value="GPN-LOOP GTPASE 2"/>
    <property type="match status" value="1"/>
</dbReference>
<evidence type="ECO:0000313" key="9">
    <source>
        <dbReference type="EMBL" id="UMM11426.1"/>
    </source>
</evidence>
<dbReference type="SUPFAM" id="SSF52540">
    <property type="entry name" value="P-loop containing nucleoside triphosphate hydrolases"/>
    <property type="match status" value="1"/>
</dbReference>
<proteinExistence type="inferred from homology"/>
<keyword evidence="6 8" id="KW-0342">GTP-binding</keyword>
<organism evidence="9 10">
    <name type="scientific">Caenorhabditis briggsae</name>
    <dbReference type="NCBI Taxonomy" id="6238"/>
    <lineage>
        <taxon>Eukaryota</taxon>
        <taxon>Metazoa</taxon>
        <taxon>Ecdysozoa</taxon>
        <taxon>Nematoda</taxon>
        <taxon>Chromadorea</taxon>
        <taxon>Rhabditida</taxon>
        <taxon>Rhabditina</taxon>
        <taxon>Rhabditomorpha</taxon>
        <taxon>Rhabditoidea</taxon>
        <taxon>Rhabditidae</taxon>
        <taxon>Peloderinae</taxon>
        <taxon>Caenorhabditis</taxon>
    </lineage>
</organism>
<reference evidence="9 10" key="1">
    <citation type="submission" date="2022-04" db="EMBL/GenBank/DDBJ databases">
        <title>Chromosome-level reference genomes for two strains of Caenorhabditis briggsae: an improved platform for comparative genomics.</title>
        <authorList>
            <person name="Stevens L."/>
            <person name="Andersen E."/>
        </authorList>
    </citation>
    <scope>NUCLEOTIDE SEQUENCE [LARGE SCALE GENOMIC DNA]</scope>
    <source>
        <strain evidence="9">VX34</strain>
        <tissue evidence="9">Whole-organism</tissue>
    </source>
</reference>
<dbReference type="InterPro" id="IPR027417">
    <property type="entry name" value="P-loop_NTPase"/>
</dbReference>
<dbReference type="InterPro" id="IPR004130">
    <property type="entry name" value="Gpn"/>
</dbReference>
<dbReference type="GO" id="GO:0016787">
    <property type="term" value="F:hydrolase activity"/>
    <property type="evidence" value="ECO:0007669"/>
    <property type="project" value="UniProtKB-KW"/>
</dbReference>
<comment type="subunit">
    <text evidence="7">Heterodimers with GPN1 or GPN3. Binds to RNA polymerase II (RNAPII).</text>
</comment>
<dbReference type="PANTHER" id="PTHR21231">
    <property type="entry name" value="XPA-BINDING PROTEIN 1-RELATED"/>
    <property type="match status" value="1"/>
</dbReference>
<gene>
    <name evidence="9" type="ORF">L5515_000722</name>
</gene>
<dbReference type="CDD" id="cd17871">
    <property type="entry name" value="GPN2"/>
    <property type="match status" value="1"/>
</dbReference>
<sequence>MSAYVRHGVVADLARCQILYDSDLMYGVLVIGAPGAGKSTFCAGLTDIFTQIGRPFCTINLDPANDTMAYAPDVNITEMITVTDVMDRLGLGPNGALKYCIETLGANSDWLLQKIEANRKKYMIIDCPGQLELYKSEGELWKVIRHLEKAGVRLCALHLADSLYCSDPSKFISVALSTLATMIAMEMPQVNCLSKADLFSPDGTYDLDFFSYLPDVNRLLDLLNEVPGLERYRRLNEAICGIITDFDLVSFVPLAVESKESMMKVIQLVDTANGFSLTEQGDLRELILNSKT</sequence>
<evidence type="ECO:0000313" key="10">
    <source>
        <dbReference type="Proteomes" id="UP000829354"/>
    </source>
</evidence>
<dbReference type="Pfam" id="PF03029">
    <property type="entry name" value="ATP_bind_1"/>
    <property type="match status" value="1"/>
</dbReference>
<comment type="function">
    <text evidence="1 8">Small GTPase required for proper localization of RNA polymerase II and III (RNAPII and RNAPIII). May act at an RNAP assembly step prior to nuclear import.</text>
</comment>
<evidence type="ECO:0000256" key="7">
    <source>
        <dbReference type="ARBA" id="ARBA00046611"/>
    </source>
</evidence>
<keyword evidence="5 8" id="KW-0378">Hydrolase</keyword>